<feature type="region of interest" description="Disordered" evidence="2">
    <location>
        <begin position="1"/>
        <end position="43"/>
    </location>
</feature>
<reference evidence="3" key="1">
    <citation type="journal article" date="2011" name="Science">
        <title>The Selaginella genome identifies genetic changes associated with the evolution of vascular plants.</title>
        <authorList>
            <person name="Banks J.A."/>
            <person name="Nishiyama T."/>
            <person name="Hasebe M."/>
            <person name="Bowman J.L."/>
            <person name="Gribskov M."/>
            <person name="dePamphilis C."/>
            <person name="Albert V.A."/>
            <person name="Aono N."/>
            <person name="Aoyama T."/>
            <person name="Ambrose B.A."/>
            <person name="Ashton N.W."/>
            <person name="Axtell M.J."/>
            <person name="Barker E."/>
            <person name="Barker M.S."/>
            <person name="Bennetzen J.L."/>
            <person name="Bonawitz N.D."/>
            <person name="Chapple C."/>
            <person name="Cheng C."/>
            <person name="Correa L.G."/>
            <person name="Dacre M."/>
            <person name="DeBarry J."/>
            <person name="Dreyer I."/>
            <person name="Elias M."/>
            <person name="Engstrom E.M."/>
            <person name="Estelle M."/>
            <person name="Feng L."/>
            <person name="Finet C."/>
            <person name="Floyd S.K."/>
            <person name="Frommer W.B."/>
            <person name="Fujita T."/>
            <person name="Gramzow L."/>
            <person name="Gutensohn M."/>
            <person name="Harholt J."/>
            <person name="Hattori M."/>
            <person name="Heyl A."/>
            <person name="Hirai T."/>
            <person name="Hiwatashi Y."/>
            <person name="Ishikawa M."/>
            <person name="Iwata M."/>
            <person name="Karol K.G."/>
            <person name="Koehler B."/>
            <person name="Kolukisaoglu U."/>
            <person name="Kubo M."/>
            <person name="Kurata T."/>
            <person name="Lalonde S."/>
            <person name="Li K."/>
            <person name="Li Y."/>
            <person name="Litt A."/>
            <person name="Lyons E."/>
            <person name="Manning G."/>
            <person name="Maruyama T."/>
            <person name="Michael T.P."/>
            <person name="Mikami K."/>
            <person name="Miyazaki S."/>
            <person name="Morinaga S."/>
            <person name="Murata T."/>
            <person name="Mueller-Roeber B."/>
            <person name="Nelson D.R."/>
            <person name="Obara M."/>
            <person name="Oguri Y."/>
            <person name="Olmstead R.G."/>
            <person name="Onodera N."/>
            <person name="Petersen B.L."/>
            <person name="Pils B."/>
            <person name="Prigge M."/>
            <person name="Rensing S.A."/>
            <person name="Riano-Pachon D.M."/>
            <person name="Roberts A.W."/>
            <person name="Sato Y."/>
            <person name="Scheller H.V."/>
            <person name="Schulz B."/>
            <person name="Schulz C."/>
            <person name="Shakirov E.V."/>
            <person name="Shibagaki N."/>
            <person name="Shinohara N."/>
            <person name="Shippen D.E."/>
            <person name="Soerensen I."/>
            <person name="Sotooka R."/>
            <person name="Sugimoto N."/>
            <person name="Sugita M."/>
            <person name="Sumikawa N."/>
            <person name="Tanurdzic M."/>
            <person name="Theissen G."/>
            <person name="Ulvskov P."/>
            <person name="Wakazuki S."/>
            <person name="Weng J.K."/>
            <person name="Willats W.W."/>
            <person name="Wipf D."/>
            <person name="Wolf P.G."/>
            <person name="Yang L."/>
            <person name="Zimmer A.D."/>
            <person name="Zhu Q."/>
            <person name="Mitros T."/>
            <person name="Hellsten U."/>
            <person name="Loque D."/>
            <person name="Otillar R."/>
            <person name="Salamov A."/>
            <person name="Schmutz J."/>
            <person name="Shapiro H."/>
            <person name="Lindquist E."/>
            <person name="Lucas S."/>
            <person name="Rokhsar D."/>
            <person name="Grigoriev I.V."/>
        </authorList>
    </citation>
    <scope>NUCLEOTIDE SEQUENCE [LARGE SCALE GENOMIC DNA]</scope>
</reference>
<dbReference type="EMBL" id="GL377574">
    <property type="protein sequence ID" value="EFJ30941.1"/>
    <property type="molecule type" value="Genomic_DNA"/>
</dbReference>
<evidence type="ECO:0000313" key="4">
    <source>
        <dbReference type="Proteomes" id="UP000001514"/>
    </source>
</evidence>
<gene>
    <name evidence="3" type="ORF">SELMODRAFT_408718</name>
</gene>
<keyword evidence="4" id="KW-1185">Reference proteome</keyword>
<proteinExistence type="predicted"/>
<protein>
    <submittedName>
        <fullName evidence="3">Uncharacterized protein</fullName>
    </submittedName>
</protein>
<dbReference type="InParanoid" id="D8R9R1"/>
<dbReference type="KEGG" id="smo:SELMODRAFT_408718"/>
<feature type="region of interest" description="Disordered" evidence="2">
    <location>
        <begin position="470"/>
        <end position="501"/>
    </location>
</feature>
<dbReference type="Gramene" id="EFJ30941">
    <property type="protein sequence ID" value="EFJ30941"/>
    <property type="gene ID" value="SELMODRAFT_408718"/>
</dbReference>
<feature type="compositionally biased region" description="Acidic residues" evidence="2">
    <location>
        <begin position="62"/>
        <end position="86"/>
    </location>
</feature>
<evidence type="ECO:0000256" key="2">
    <source>
        <dbReference type="SAM" id="MobiDB-lite"/>
    </source>
</evidence>
<accession>D8R9R1</accession>
<organism evidence="4">
    <name type="scientific">Selaginella moellendorffii</name>
    <name type="common">Spikemoss</name>
    <dbReference type="NCBI Taxonomy" id="88036"/>
    <lineage>
        <taxon>Eukaryota</taxon>
        <taxon>Viridiplantae</taxon>
        <taxon>Streptophyta</taxon>
        <taxon>Embryophyta</taxon>
        <taxon>Tracheophyta</taxon>
        <taxon>Lycopodiopsida</taxon>
        <taxon>Selaginellales</taxon>
        <taxon>Selaginellaceae</taxon>
        <taxon>Selaginella</taxon>
    </lineage>
</organism>
<evidence type="ECO:0000256" key="1">
    <source>
        <dbReference type="SAM" id="Coils"/>
    </source>
</evidence>
<feature type="region of interest" description="Disordered" evidence="2">
    <location>
        <begin position="59"/>
        <end position="111"/>
    </location>
</feature>
<dbReference type="HOGENOM" id="CLU_479317_0_0_1"/>
<name>D8R9R1_SELML</name>
<feature type="coiled-coil region" evidence="1">
    <location>
        <begin position="508"/>
        <end position="542"/>
    </location>
</feature>
<evidence type="ECO:0000313" key="3">
    <source>
        <dbReference type="EMBL" id="EFJ30941.1"/>
    </source>
</evidence>
<sequence length="572" mass="64104">MEEGNPQEIAVAGPSRDRPADFSVPRKKRAMKSQPRQMQSSIDVLAEVLAERCGDAEGAVCESEEIEEDDGCGGEDEEGGSEDTNPDDSIARERRSSGLDKDRGGGAKKRGMEPYKFTRCKLKNRHFLREGQGLAMIRSLGLEQFLLHTEVPRFNKSYCTDFITTYSHHKGAGVVNGRLIKITAQAVRKLTGLPLGTRGERAIVHDVRAEDLPVMDRLIPGLKRTSYGYDLRYLRYKDQTETFVAVASALSEKLVCRTFKLTYIKGAIILAMETSLRLKVLMQWADFMAETIKNAIKLTKLRTRNVRFAFGEWLTGMIENALGEELEGEKGTGLVENGCSDSQGEMKFQEKEEPMENDVALLLMAAAPALAPAPESVVAIEAPQQQQETLPLVALTPHKIKKRVRTAMPTTTACGSDSTSEEVKRLQQQLADAERRERWYVTMNLSMARELERLRLELESVKGGQSAALAVKDAAEPREPAEESKEMPLALRSSTPRNGEEAQIDRVIESLEKKSAVHEQEVSRLKQELEEQRKLIELVKRSRGIPLEAIDRREQKRLRRDLEKDKAKTNPS</sequence>
<feature type="compositionally biased region" description="Basic and acidic residues" evidence="2">
    <location>
        <begin position="473"/>
        <end position="486"/>
    </location>
</feature>
<keyword evidence="1" id="KW-0175">Coiled coil</keyword>
<feature type="region of interest" description="Disordered" evidence="2">
    <location>
        <begin position="552"/>
        <end position="572"/>
    </location>
</feature>
<dbReference type="AlphaFoldDB" id="D8R9R1"/>
<feature type="compositionally biased region" description="Basic and acidic residues" evidence="2">
    <location>
        <begin position="89"/>
        <end position="111"/>
    </location>
</feature>
<dbReference type="Proteomes" id="UP000001514">
    <property type="component" value="Unassembled WGS sequence"/>
</dbReference>